<dbReference type="PANTHER" id="PTHR36985">
    <property type="entry name" value="TRANSLOCATION AND ASSEMBLY MODULE SUBUNIT TAMB"/>
    <property type="match status" value="1"/>
</dbReference>
<dbReference type="EMBL" id="WBSZ01001055">
    <property type="protein sequence ID" value="KAB2506796.1"/>
    <property type="molecule type" value="Genomic_DNA"/>
</dbReference>
<comment type="caution">
    <text evidence="5">The sequence shown here is derived from an EMBL/GenBank/DDBJ whole genome shotgun (WGS) entry which is preliminary data.</text>
</comment>
<feature type="non-terminal residue" evidence="5">
    <location>
        <position position="494"/>
    </location>
</feature>
<evidence type="ECO:0000256" key="4">
    <source>
        <dbReference type="ARBA" id="ARBA00023136"/>
    </source>
</evidence>
<protein>
    <submittedName>
        <fullName evidence="5">Translocation/assembly module TamB</fullName>
    </submittedName>
</protein>
<organism evidence="5 6">
    <name type="scientific">Enterobacter hormaechei</name>
    <dbReference type="NCBI Taxonomy" id="158836"/>
    <lineage>
        <taxon>Bacteria</taxon>
        <taxon>Pseudomonadati</taxon>
        <taxon>Pseudomonadota</taxon>
        <taxon>Gammaproteobacteria</taxon>
        <taxon>Enterobacterales</taxon>
        <taxon>Enterobacteriaceae</taxon>
        <taxon>Enterobacter</taxon>
        <taxon>Enterobacter cloacae complex</taxon>
    </lineage>
</organism>
<accession>A0A6L3XQY9</accession>
<evidence type="ECO:0000256" key="2">
    <source>
        <dbReference type="ARBA" id="ARBA00022692"/>
    </source>
</evidence>
<dbReference type="GO" id="GO:0097347">
    <property type="term" value="C:TAM protein secretion complex"/>
    <property type="evidence" value="ECO:0007669"/>
    <property type="project" value="TreeGrafter"/>
</dbReference>
<evidence type="ECO:0000313" key="5">
    <source>
        <dbReference type="EMBL" id="KAB2506796.1"/>
    </source>
</evidence>
<comment type="subcellular location">
    <subcellularLocation>
        <location evidence="1">Membrane</location>
        <topology evidence="1">Single-pass membrane protein</topology>
    </subcellularLocation>
</comment>
<dbReference type="PANTHER" id="PTHR36985:SF1">
    <property type="entry name" value="TRANSLOCATION AND ASSEMBLY MODULE SUBUNIT TAMB"/>
    <property type="match status" value="1"/>
</dbReference>
<reference evidence="5 6" key="1">
    <citation type="submission" date="2019-09" db="EMBL/GenBank/DDBJ databases">
        <title>Reversal of blaTEM antimicrobial resistance by CRISPR-Cas9 in clinical E. coli and other Enterobacteriaceae strains.</title>
        <authorList>
            <person name="Tagliaferri T."/>
            <person name="Guimaraes N."/>
            <person name="Pereira M."/>
            <person name="Felicori L."/>
            <person name="Horz H.-P."/>
            <person name="Santos S."/>
            <person name="Mendes T."/>
        </authorList>
    </citation>
    <scope>NUCLEOTIDE SEQUENCE [LARGE SCALE GENOMIC DNA]</scope>
    <source>
        <strain evidence="5 6">E2_blaTEM_MG</strain>
    </source>
</reference>
<evidence type="ECO:0000313" key="6">
    <source>
        <dbReference type="Proteomes" id="UP000476281"/>
    </source>
</evidence>
<keyword evidence="4" id="KW-0472">Membrane</keyword>
<sequence>INTAKEVPDWPSKLDGLIKTRGSLYGGTWQMDVPELKLTGNVKQNKVNVEGSLKGNSYLQWVIPGLHVALGRNTADIKGELGVKDLNLDATIDAPNLDNALPGLGGTAKGLVKVRGTVEAPQLLADITANNLRWQELSIARVRVEGDVKSTDQIGGNLNLRVERISQPDVNISLVTLAAKGNEKQHDLQLRVQGEPVSGQLHLTGSFDRQATRWKGVLDNTRFSTPVGPLVLSRSVALDYRNAEQKISIGPHCWTNPNAELCVPQTIDAGAEGRAQINLNRFDLAMLKPFMPETTQASGVFSGKADVAWDTTKEGLPQGSVTLSGRNVKGTQEVNDAPLPVAFDTLNVNADLRNNRAELGWLIRLPNNGQFGGQVQITDPQGRRNLGGNVNIRNFNLAMVNPIFSRGEKAAGMLSANLRLAGDAQSPQLFGQMRLNGVDIDGNFMPFDMQPSQLTMNFNGQSSTLSGSVLTQQGQINLSGDADWSQLDNWRARI</sequence>
<feature type="non-terminal residue" evidence="5">
    <location>
        <position position="1"/>
    </location>
</feature>
<name>A0A6L3XQY9_9ENTR</name>
<evidence type="ECO:0000256" key="3">
    <source>
        <dbReference type="ARBA" id="ARBA00022989"/>
    </source>
</evidence>
<proteinExistence type="predicted"/>
<gene>
    <name evidence="5" type="ORF">F9C29_22675</name>
</gene>
<dbReference type="AlphaFoldDB" id="A0A6L3XQY9"/>
<keyword evidence="3" id="KW-1133">Transmembrane helix</keyword>
<dbReference type="Proteomes" id="UP000476281">
    <property type="component" value="Unassembled WGS sequence"/>
</dbReference>
<dbReference type="GO" id="GO:0005886">
    <property type="term" value="C:plasma membrane"/>
    <property type="evidence" value="ECO:0007669"/>
    <property type="project" value="TreeGrafter"/>
</dbReference>
<evidence type="ECO:0000256" key="1">
    <source>
        <dbReference type="ARBA" id="ARBA00004167"/>
    </source>
</evidence>
<keyword evidence="2" id="KW-0812">Transmembrane</keyword>
<dbReference type="GO" id="GO:0009306">
    <property type="term" value="P:protein secretion"/>
    <property type="evidence" value="ECO:0007669"/>
    <property type="project" value="TreeGrafter"/>
</dbReference>